<evidence type="ECO:0000313" key="2">
    <source>
        <dbReference type="EMBL" id="MBB4915529.1"/>
    </source>
</evidence>
<feature type="domain" description="Peptidase C51" evidence="1">
    <location>
        <begin position="100"/>
        <end position="226"/>
    </location>
</feature>
<dbReference type="SUPFAM" id="SSF54001">
    <property type="entry name" value="Cysteine proteinases"/>
    <property type="match status" value="1"/>
</dbReference>
<dbReference type="Pfam" id="PF05257">
    <property type="entry name" value="CHAP"/>
    <property type="match status" value="1"/>
</dbReference>
<reference evidence="2 3" key="1">
    <citation type="submission" date="2020-08" db="EMBL/GenBank/DDBJ databases">
        <title>Genomic Encyclopedia of Type Strains, Phase III (KMG-III): the genomes of soil and plant-associated and newly described type strains.</title>
        <authorList>
            <person name="Whitman W."/>
        </authorList>
    </citation>
    <scope>NUCLEOTIDE SEQUENCE [LARGE SCALE GENOMIC DNA]</scope>
    <source>
        <strain evidence="2 3">CECT 8840</strain>
    </source>
</reference>
<dbReference type="InterPro" id="IPR007921">
    <property type="entry name" value="CHAP_dom"/>
</dbReference>
<dbReference type="EMBL" id="JACHJP010000002">
    <property type="protein sequence ID" value="MBB4915529.1"/>
    <property type="molecule type" value="Genomic_DNA"/>
</dbReference>
<sequence>MAKHRLTSTPKTHYLARVILGTTIALSGGVIAAPAFADTPEQTSATVQNASAGTAKTSLQTAAERLPKVSAQQILDIASRQIGVSENAQGGGTKFQSWYMSTERARETTARDGGRIQDYANAPWCAMFVSWVGEQAGIRPTMGWDAYTVTHAKWFKENGHWGTAPKPGAVVYFDWQGSKDIDGIDHVGFVKQDNGNGTITTIEGNTGNGKVEQRVRPTSQVVGYGYPVYS</sequence>
<name>A0A7W7QLC7_9ACTN</name>
<dbReference type="PROSITE" id="PS50911">
    <property type="entry name" value="CHAP"/>
    <property type="match status" value="1"/>
</dbReference>
<dbReference type="AlphaFoldDB" id="A0A7W7QLC7"/>
<dbReference type="Proteomes" id="UP000552644">
    <property type="component" value="Unassembled WGS sequence"/>
</dbReference>
<evidence type="ECO:0000313" key="3">
    <source>
        <dbReference type="Proteomes" id="UP000552644"/>
    </source>
</evidence>
<dbReference type="InterPro" id="IPR038765">
    <property type="entry name" value="Papain-like_cys_pep_sf"/>
</dbReference>
<accession>A0A7W7QLC7</accession>
<evidence type="ECO:0000259" key="1">
    <source>
        <dbReference type="PROSITE" id="PS50911"/>
    </source>
</evidence>
<keyword evidence="3" id="KW-1185">Reference proteome</keyword>
<organism evidence="2 3">
    <name type="scientific">Streptosporangium saharense</name>
    <dbReference type="NCBI Taxonomy" id="1706840"/>
    <lineage>
        <taxon>Bacteria</taxon>
        <taxon>Bacillati</taxon>
        <taxon>Actinomycetota</taxon>
        <taxon>Actinomycetes</taxon>
        <taxon>Streptosporangiales</taxon>
        <taxon>Streptosporangiaceae</taxon>
        <taxon>Streptosporangium</taxon>
    </lineage>
</organism>
<protein>
    <recommendedName>
        <fullName evidence="1">Peptidase C51 domain-containing protein</fullName>
    </recommendedName>
</protein>
<gene>
    <name evidence="2" type="ORF">FHS44_002614</name>
</gene>
<dbReference type="Gene3D" id="3.90.1720.10">
    <property type="entry name" value="endopeptidase domain like (from Nostoc punctiforme)"/>
    <property type="match status" value="1"/>
</dbReference>
<dbReference type="RefSeq" id="WP_184714180.1">
    <property type="nucleotide sequence ID" value="NZ_JACHJP010000002.1"/>
</dbReference>
<comment type="caution">
    <text evidence="2">The sequence shown here is derived from an EMBL/GenBank/DDBJ whole genome shotgun (WGS) entry which is preliminary data.</text>
</comment>
<proteinExistence type="predicted"/>